<dbReference type="RefSeq" id="WP_379563592.1">
    <property type="nucleotide sequence ID" value="NZ_JBHSQK010000005.1"/>
</dbReference>
<gene>
    <name evidence="1" type="ORF">ACFQH9_02170</name>
</gene>
<sequence length="355" mass="38474">MAEFECVLAARVPQEVGPPNLVEVDRLVFDTLKYTDELNRPGSASAGCPIRSLSDAVKERLSNLRNFPSELWVYADDGLAWAGEIQVASVAGQAVQLSAAGLLGYTFRMGVTADLVFSEDDQFLIGKALVDHWQDLPFGDYGLDTSGIGTSGVLRDRTYLASELHNIGTRLAELGAVENGFDIWVDPDTRELRFAYPTRGLDLSASVFLDERNIDSADVALSVAPDDLVSDGLFSGTTEYDDGESQTLYVARANVAVREAYGRTWGSENFDKVSVLTTLEEHGDAYLAARAQQFFQPGVTVKSRIGCEPGDFGPGDTVSYAYDAGLGLQAGAYRVSKLSVSVDRSNDQTMEVEFV</sequence>
<dbReference type="EMBL" id="JBHSQK010000005">
    <property type="protein sequence ID" value="MFC5947083.1"/>
    <property type="molecule type" value="Genomic_DNA"/>
</dbReference>
<accession>A0ABW1I2B8</accession>
<comment type="caution">
    <text evidence="1">The sequence shown here is derived from an EMBL/GenBank/DDBJ whole genome shotgun (WGS) entry which is preliminary data.</text>
</comment>
<keyword evidence="2" id="KW-1185">Reference proteome</keyword>
<name>A0ABW1I2B8_9PSEU</name>
<dbReference type="Proteomes" id="UP001596119">
    <property type="component" value="Unassembled WGS sequence"/>
</dbReference>
<evidence type="ECO:0000313" key="2">
    <source>
        <dbReference type="Proteomes" id="UP001596119"/>
    </source>
</evidence>
<reference evidence="2" key="1">
    <citation type="journal article" date="2019" name="Int. J. Syst. Evol. Microbiol.">
        <title>The Global Catalogue of Microorganisms (GCM) 10K type strain sequencing project: providing services to taxonomists for standard genome sequencing and annotation.</title>
        <authorList>
            <consortium name="The Broad Institute Genomics Platform"/>
            <consortium name="The Broad Institute Genome Sequencing Center for Infectious Disease"/>
            <person name="Wu L."/>
            <person name="Ma J."/>
        </authorList>
    </citation>
    <scope>NUCLEOTIDE SEQUENCE [LARGE SCALE GENOMIC DNA]</scope>
    <source>
        <strain evidence="2">CGMCC 4.7397</strain>
    </source>
</reference>
<organism evidence="1 2">
    <name type="scientific">Pseudonocardia lutea</name>
    <dbReference type="NCBI Taxonomy" id="2172015"/>
    <lineage>
        <taxon>Bacteria</taxon>
        <taxon>Bacillati</taxon>
        <taxon>Actinomycetota</taxon>
        <taxon>Actinomycetes</taxon>
        <taxon>Pseudonocardiales</taxon>
        <taxon>Pseudonocardiaceae</taxon>
        <taxon>Pseudonocardia</taxon>
    </lineage>
</organism>
<proteinExistence type="predicted"/>
<evidence type="ECO:0000313" key="1">
    <source>
        <dbReference type="EMBL" id="MFC5947083.1"/>
    </source>
</evidence>
<protein>
    <submittedName>
        <fullName evidence="1">Uncharacterized protein</fullName>
    </submittedName>
</protein>